<evidence type="ECO:0000259" key="8">
    <source>
        <dbReference type="PROSITE" id="PS51171"/>
    </source>
</evidence>
<sequence>MATSKPKTVAFLGPAASYSHQVTKSAFPEPEWELKATTTIRDVFDVVQAGDATYGVVPFENSTHGTVTFTLDCLADRSDTYTDIAVCSEIYLDVHHFLLGKIDPQASSSSSEPHATSEIQERPSKPLTSLAHIQRIYSHPQAFGQSGLFLQKYLKGVELIDVSSTSKAAALAAADETGTSAAIAGEIAASLVDGLDILARNVEDRDDNTTRFFVIYRKGEEQQLPPLTTTRSGEEEGKYKSLVSFTVAHRTPGALADVLDCFKKLALNLTSINSLPSLIEPFQYLFFVEFEVGGIPGADVDADERLRNLEEMVRGVPAERWRFLGSWKDMSSKSPRM</sequence>
<dbReference type="Pfam" id="PF00800">
    <property type="entry name" value="PDT"/>
    <property type="match status" value="1"/>
</dbReference>
<dbReference type="AlphaFoldDB" id="A0AAN6YAC9"/>
<proteinExistence type="predicted"/>
<evidence type="ECO:0000259" key="9">
    <source>
        <dbReference type="PROSITE" id="PS51671"/>
    </source>
</evidence>
<dbReference type="Gene3D" id="3.40.190.10">
    <property type="entry name" value="Periplasmic binding protein-like II"/>
    <property type="match status" value="2"/>
</dbReference>
<dbReference type="CDD" id="cd13532">
    <property type="entry name" value="PBP2_PDT_like"/>
    <property type="match status" value="1"/>
</dbReference>
<reference evidence="10" key="2">
    <citation type="submission" date="2023-05" db="EMBL/GenBank/DDBJ databases">
        <authorList>
            <consortium name="Lawrence Berkeley National Laboratory"/>
            <person name="Steindorff A."/>
            <person name="Hensen N."/>
            <person name="Bonometti L."/>
            <person name="Westerberg I."/>
            <person name="Brannstrom I.O."/>
            <person name="Guillou S."/>
            <person name="Cros-Aarteil S."/>
            <person name="Calhoun S."/>
            <person name="Haridas S."/>
            <person name="Kuo A."/>
            <person name="Mondo S."/>
            <person name="Pangilinan J."/>
            <person name="Riley R."/>
            <person name="Labutti K."/>
            <person name="Andreopoulos B."/>
            <person name="Lipzen A."/>
            <person name="Chen C."/>
            <person name="Yanf M."/>
            <person name="Daum C."/>
            <person name="Ng V."/>
            <person name="Clum A."/>
            <person name="Ohm R."/>
            <person name="Martin F."/>
            <person name="Silar P."/>
            <person name="Natvig D."/>
            <person name="Lalanne C."/>
            <person name="Gautier V."/>
            <person name="Ament-Velasquez S.L."/>
            <person name="Kruys A."/>
            <person name="Hutchinson M.I."/>
            <person name="Powell A.J."/>
            <person name="Barry K."/>
            <person name="Miller A.N."/>
            <person name="Grigoriev I.V."/>
            <person name="Debuchy R."/>
            <person name="Gladieux P."/>
            <person name="Thoren M.H."/>
            <person name="Johannesson H."/>
        </authorList>
    </citation>
    <scope>NUCLEOTIDE SEQUENCE</scope>
    <source>
        <strain evidence="10">PSN293</strain>
    </source>
</reference>
<evidence type="ECO:0000313" key="10">
    <source>
        <dbReference type="EMBL" id="KAK4215369.1"/>
    </source>
</evidence>
<keyword evidence="6" id="KW-0456">Lyase</keyword>
<evidence type="ECO:0000256" key="2">
    <source>
        <dbReference type="ARBA" id="ARBA00013147"/>
    </source>
</evidence>
<feature type="domain" description="ACT" evidence="9">
    <location>
        <begin position="243"/>
        <end position="321"/>
    </location>
</feature>
<dbReference type="Proteomes" id="UP001301769">
    <property type="component" value="Unassembled WGS sequence"/>
</dbReference>
<dbReference type="EMBL" id="MU858080">
    <property type="protein sequence ID" value="KAK4215369.1"/>
    <property type="molecule type" value="Genomic_DNA"/>
</dbReference>
<protein>
    <recommendedName>
        <fullName evidence="2">prephenate dehydratase</fullName>
        <ecNumber evidence="2">4.2.1.51</ecNumber>
    </recommendedName>
</protein>
<evidence type="ECO:0000313" key="11">
    <source>
        <dbReference type="Proteomes" id="UP001301769"/>
    </source>
</evidence>
<comment type="pathway">
    <text evidence="1">Amino-acid biosynthesis; L-phenylalanine biosynthesis; phenylpyruvate from prephenate: step 1/1.</text>
</comment>
<keyword evidence="4" id="KW-0057">Aromatic amino acid biosynthesis</keyword>
<dbReference type="GO" id="GO:0009094">
    <property type="term" value="P:L-phenylalanine biosynthetic process"/>
    <property type="evidence" value="ECO:0007669"/>
    <property type="project" value="UniProtKB-KW"/>
</dbReference>
<evidence type="ECO:0000256" key="5">
    <source>
        <dbReference type="ARBA" id="ARBA00023222"/>
    </source>
</evidence>
<keyword evidence="5" id="KW-0584">Phenylalanine biosynthesis</keyword>
<dbReference type="FunFam" id="3.40.190.10:FF:000228">
    <property type="entry name" value="Chorismate mutase/prephenate dehydratase"/>
    <property type="match status" value="1"/>
</dbReference>
<dbReference type="Gene3D" id="3.30.70.260">
    <property type="match status" value="1"/>
</dbReference>
<feature type="domain" description="Prephenate dehydratase" evidence="8">
    <location>
        <begin position="8"/>
        <end position="217"/>
    </location>
</feature>
<evidence type="ECO:0000256" key="4">
    <source>
        <dbReference type="ARBA" id="ARBA00023141"/>
    </source>
</evidence>
<dbReference type="EC" id="4.2.1.51" evidence="2"/>
<organism evidence="10 11">
    <name type="scientific">Rhypophila decipiens</name>
    <dbReference type="NCBI Taxonomy" id="261697"/>
    <lineage>
        <taxon>Eukaryota</taxon>
        <taxon>Fungi</taxon>
        <taxon>Dikarya</taxon>
        <taxon>Ascomycota</taxon>
        <taxon>Pezizomycotina</taxon>
        <taxon>Sordariomycetes</taxon>
        <taxon>Sordariomycetidae</taxon>
        <taxon>Sordariales</taxon>
        <taxon>Naviculisporaceae</taxon>
        <taxon>Rhypophila</taxon>
    </lineage>
</organism>
<dbReference type="PANTHER" id="PTHR21022:SF19">
    <property type="entry name" value="PREPHENATE DEHYDRATASE-RELATED"/>
    <property type="match status" value="1"/>
</dbReference>
<keyword evidence="11" id="KW-1185">Reference proteome</keyword>
<dbReference type="InterPro" id="IPR045865">
    <property type="entry name" value="ACT-like_dom_sf"/>
</dbReference>
<keyword evidence="3" id="KW-0028">Amino-acid biosynthesis</keyword>
<dbReference type="PROSITE" id="PS51171">
    <property type="entry name" value="PREPHENATE_DEHYDR_3"/>
    <property type="match status" value="1"/>
</dbReference>
<dbReference type="InterPro" id="IPR001086">
    <property type="entry name" value="Preph_deHydtase"/>
</dbReference>
<dbReference type="InterPro" id="IPR002912">
    <property type="entry name" value="ACT_dom"/>
</dbReference>
<comment type="caution">
    <text evidence="10">The sequence shown here is derived from an EMBL/GenBank/DDBJ whole genome shotgun (WGS) entry which is preliminary data.</text>
</comment>
<evidence type="ECO:0000256" key="3">
    <source>
        <dbReference type="ARBA" id="ARBA00022605"/>
    </source>
</evidence>
<dbReference type="GO" id="GO:0005737">
    <property type="term" value="C:cytoplasm"/>
    <property type="evidence" value="ECO:0007669"/>
    <property type="project" value="TreeGrafter"/>
</dbReference>
<dbReference type="SUPFAM" id="SSF55021">
    <property type="entry name" value="ACT-like"/>
    <property type="match status" value="1"/>
</dbReference>
<dbReference type="PANTHER" id="PTHR21022">
    <property type="entry name" value="PREPHENATE DEHYDRATASE P PROTEIN"/>
    <property type="match status" value="1"/>
</dbReference>
<reference evidence="10" key="1">
    <citation type="journal article" date="2023" name="Mol. Phylogenet. Evol.">
        <title>Genome-scale phylogeny and comparative genomics of the fungal order Sordariales.</title>
        <authorList>
            <person name="Hensen N."/>
            <person name="Bonometti L."/>
            <person name="Westerberg I."/>
            <person name="Brannstrom I.O."/>
            <person name="Guillou S."/>
            <person name="Cros-Aarteil S."/>
            <person name="Calhoun S."/>
            <person name="Haridas S."/>
            <person name="Kuo A."/>
            <person name="Mondo S."/>
            <person name="Pangilinan J."/>
            <person name="Riley R."/>
            <person name="LaButti K."/>
            <person name="Andreopoulos B."/>
            <person name="Lipzen A."/>
            <person name="Chen C."/>
            <person name="Yan M."/>
            <person name="Daum C."/>
            <person name="Ng V."/>
            <person name="Clum A."/>
            <person name="Steindorff A."/>
            <person name="Ohm R.A."/>
            <person name="Martin F."/>
            <person name="Silar P."/>
            <person name="Natvig D.O."/>
            <person name="Lalanne C."/>
            <person name="Gautier V."/>
            <person name="Ament-Velasquez S.L."/>
            <person name="Kruys A."/>
            <person name="Hutchinson M.I."/>
            <person name="Powell A.J."/>
            <person name="Barry K."/>
            <person name="Miller A.N."/>
            <person name="Grigoriev I.V."/>
            <person name="Debuchy R."/>
            <person name="Gladieux P."/>
            <person name="Hiltunen Thoren M."/>
            <person name="Johannesson H."/>
        </authorList>
    </citation>
    <scope>NUCLEOTIDE SEQUENCE</scope>
    <source>
        <strain evidence="10">PSN293</strain>
    </source>
</reference>
<accession>A0AAN6YAC9</accession>
<evidence type="ECO:0000256" key="6">
    <source>
        <dbReference type="ARBA" id="ARBA00023239"/>
    </source>
</evidence>
<dbReference type="CDD" id="cd04905">
    <property type="entry name" value="ACT_CM-PDT"/>
    <property type="match status" value="1"/>
</dbReference>
<dbReference type="InterPro" id="IPR008242">
    <property type="entry name" value="Chor_mutase/pphenate_deHydtase"/>
</dbReference>
<dbReference type="GO" id="GO:0004664">
    <property type="term" value="F:prephenate dehydratase activity"/>
    <property type="evidence" value="ECO:0007669"/>
    <property type="project" value="UniProtKB-EC"/>
</dbReference>
<evidence type="ECO:0000256" key="1">
    <source>
        <dbReference type="ARBA" id="ARBA00004741"/>
    </source>
</evidence>
<dbReference type="SUPFAM" id="SSF53850">
    <property type="entry name" value="Periplasmic binding protein-like II"/>
    <property type="match status" value="1"/>
</dbReference>
<dbReference type="PIRSF" id="PIRSF001500">
    <property type="entry name" value="Chor_mut_pdt_Ppr"/>
    <property type="match status" value="1"/>
</dbReference>
<feature type="region of interest" description="Disordered" evidence="7">
    <location>
        <begin position="105"/>
        <end position="124"/>
    </location>
</feature>
<dbReference type="PROSITE" id="PS51671">
    <property type="entry name" value="ACT"/>
    <property type="match status" value="1"/>
</dbReference>
<gene>
    <name evidence="10" type="ORF">QBC37DRAFT_372000</name>
</gene>
<name>A0AAN6YAC9_9PEZI</name>
<evidence type="ECO:0000256" key="7">
    <source>
        <dbReference type="SAM" id="MobiDB-lite"/>
    </source>
</evidence>